<dbReference type="SUPFAM" id="SSF50729">
    <property type="entry name" value="PH domain-like"/>
    <property type="match status" value="1"/>
</dbReference>
<evidence type="ECO:0000256" key="6">
    <source>
        <dbReference type="ARBA" id="ARBA00043944"/>
    </source>
</evidence>
<dbReference type="GO" id="GO:0071944">
    <property type="term" value="C:cell periphery"/>
    <property type="evidence" value="ECO:0007669"/>
    <property type="project" value="UniProtKB-ARBA"/>
</dbReference>
<dbReference type="InterPro" id="IPR019748">
    <property type="entry name" value="FERM_central"/>
</dbReference>
<feature type="domain" description="FERM" evidence="7">
    <location>
        <begin position="38"/>
        <end position="327"/>
    </location>
</feature>
<accession>A0AAV8WSW3</accession>
<dbReference type="PRINTS" id="PR00935">
    <property type="entry name" value="BAND41"/>
</dbReference>
<sequence>MVRMIESVSKRAFSGSSGTYNVHALELAAARERKLKGLNVTVRFLDDTEHVFHIEKRAKGVVLLEQVYQHLELVEKDYFGLQYSDDGCSPNNRSPEWMRWLDPSKSIKKQLGNCQYSLYFRVKFYVSDPSKLQEEYTRYQFYLQLRRDILEGKLHLSPSTAILLASYTVQSELGDYQPEEHGPNYLSNLQLVPGQTEDMENKISELHKLHKGQLPADAEFNFLDHAKRIDMYGVELHKAKDNANKEIQLGVTHIGLVVFQNNIKINVFSWSKIMKISFKRKQFFIQLRREPSENYDTLLGFNMETYRSSKTLWKACVEHHTFFRLHSPRVRRKFPLSLGSKFTYSGRTEFQTVSEVRQRGILERKFVRSPSKHLKEKKDMEALDEFIIINVPASTSNAKSVEAEREPVLTSSDYVSWTSNQTKVLIDLYKKYTTKVGTLQIRNLKKVVGSHSS</sequence>
<dbReference type="PANTHER" id="PTHR23280:SF27">
    <property type="entry name" value="TYROSINE-PROTEIN PHOSPHATASE NON-RECEPTOR TYPE"/>
    <property type="match status" value="1"/>
</dbReference>
<dbReference type="CDD" id="cd13189">
    <property type="entry name" value="FERM_C_PTPN4_PTPN3_like"/>
    <property type="match status" value="1"/>
</dbReference>
<dbReference type="InterPro" id="IPR000798">
    <property type="entry name" value="Ez/rad/moesin-like"/>
</dbReference>
<dbReference type="SUPFAM" id="SSF54236">
    <property type="entry name" value="Ubiquitin-like"/>
    <property type="match status" value="1"/>
</dbReference>
<evidence type="ECO:0000313" key="9">
    <source>
        <dbReference type="Proteomes" id="UP001162156"/>
    </source>
</evidence>
<organism evidence="8 9">
    <name type="scientific">Rhamnusium bicolor</name>
    <dbReference type="NCBI Taxonomy" id="1586634"/>
    <lineage>
        <taxon>Eukaryota</taxon>
        <taxon>Metazoa</taxon>
        <taxon>Ecdysozoa</taxon>
        <taxon>Arthropoda</taxon>
        <taxon>Hexapoda</taxon>
        <taxon>Insecta</taxon>
        <taxon>Pterygota</taxon>
        <taxon>Neoptera</taxon>
        <taxon>Endopterygota</taxon>
        <taxon>Coleoptera</taxon>
        <taxon>Polyphaga</taxon>
        <taxon>Cucujiformia</taxon>
        <taxon>Chrysomeloidea</taxon>
        <taxon>Cerambycidae</taxon>
        <taxon>Lepturinae</taxon>
        <taxon>Rhagiini</taxon>
        <taxon>Rhamnusium</taxon>
    </lineage>
</organism>
<dbReference type="InterPro" id="IPR035963">
    <property type="entry name" value="FERM_2"/>
</dbReference>
<dbReference type="CDD" id="cd14473">
    <property type="entry name" value="FERM_B-lobe"/>
    <property type="match status" value="1"/>
</dbReference>
<keyword evidence="5" id="KW-0965">Cell junction</keyword>
<dbReference type="InterPro" id="IPR014352">
    <property type="entry name" value="FERM/acyl-CoA-bd_prot_sf"/>
</dbReference>
<dbReference type="PANTHER" id="PTHR23280">
    <property type="entry name" value="4.1 G PROTEIN"/>
    <property type="match status" value="1"/>
</dbReference>
<dbReference type="SMART" id="SM01196">
    <property type="entry name" value="FERM_C"/>
    <property type="match status" value="1"/>
</dbReference>
<dbReference type="PROSITE" id="PS50057">
    <property type="entry name" value="FERM_3"/>
    <property type="match status" value="1"/>
</dbReference>
<dbReference type="SMART" id="SM01195">
    <property type="entry name" value="FA"/>
    <property type="match status" value="1"/>
</dbReference>
<proteinExistence type="predicted"/>
<dbReference type="Proteomes" id="UP001162156">
    <property type="component" value="Unassembled WGS sequence"/>
</dbReference>
<dbReference type="GO" id="GO:0005737">
    <property type="term" value="C:cytoplasm"/>
    <property type="evidence" value="ECO:0007669"/>
    <property type="project" value="UniProtKB-SubCell"/>
</dbReference>
<evidence type="ECO:0000256" key="2">
    <source>
        <dbReference type="ARBA" id="ARBA00004536"/>
    </source>
</evidence>
<dbReference type="Pfam" id="PF00373">
    <property type="entry name" value="FERM_M"/>
    <property type="match status" value="1"/>
</dbReference>
<dbReference type="AlphaFoldDB" id="A0AAV8WSW3"/>
<dbReference type="SUPFAM" id="SSF47031">
    <property type="entry name" value="Second domain of FERM"/>
    <property type="match status" value="1"/>
</dbReference>
<comment type="caution">
    <text evidence="8">The sequence shown here is derived from an EMBL/GenBank/DDBJ whole genome shotgun (WGS) entry which is preliminary data.</text>
</comment>
<dbReference type="SMART" id="SM00295">
    <property type="entry name" value="B41"/>
    <property type="match status" value="1"/>
</dbReference>
<dbReference type="InterPro" id="IPR019747">
    <property type="entry name" value="FERM_CS"/>
</dbReference>
<dbReference type="InterPro" id="IPR000299">
    <property type="entry name" value="FERM_domain"/>
</dbReference>
<dbReference type="Gene3D" id="1.20.80.10">
    <property type="match status" value="1"/>
</dbReference>
<dbReference type="GO" id="GO:0016020">
    <property type="term" value="C:membrane"/>
    <property type="evidence" value="ECO:0007669"/>
    <property type="project" value="UniProtKB-ARBA"/>
</dbReference>
<dbReference type="InterPro" id="IPR029071">
    <property type="entry name" value="Ubiquitin-like_domsf"/>
</dbReference>
<protein>
    <recommendedName>
        <fullName evidence="3">Moesin/ezrin/radixin homolog 1</fullName>
    </recommendedName>
</protein>
<dbReference type="GO" id="GO:0005856">
    <property type="term" value="C:cytoskeleton"/>
    <property type="evidence" value="ECO:0007669"/>
    <property type="project" value="TreeGrafter"/>
</dbReference>
<dbReference type="Gene3D" id="3.10.20.90">
    <property type="entry name" value="Phosphatidylinositol 3-kinase Catalytic Subunit, Chain A, domain 1"/>
    <property type="match status" value="1"/>
</dbReference>
<dbReference type="InterPro" id="IPR019749">
    <property type="entry name" value="Band_41_domain"/>
</dbReference>
<dbReference type="GO" id="GO:0030182">
    <property type="term" value="P:neuron differentiation"/>
    <property type="evidence" value="ECO:0007669"/>
    <property type="project" value="UniProtKB-ARBA"/>
</dbReference>
<dbReference type="Pfam" id="PF09379">
    <property type="entry name" value="FERM_N"/>
    <property type="match status" value="1"/>
</dbReference>
<evidence type="ECO:0000256" key="4">
    <source>
        <dbReference type="ARBA" id="ARBA00022490"/>
    </source>
</evidence>
<reference evidence="8" key="1">
    <citation type="journal article" date="2023" name="Insect Mol. Biol.">
        <title>Genome sequencing provides insights into the evolution of gene families encoding plant cell wall-degrading enzymes in longhorned beetles.</title>
        <authorList>
            <person name="Shin N.R."/>
            <person name="Okamura Y."/>
            <person name="Kirsch R."/>
            <person name="Pauchet Y."/>
        </authorList>
    </citation>
    <scope>NUCLEOTIDE SEQUENCE</scope>
    <source>
        <strain evidence="8">RBIC_L_NR</strain>
    </source>
</reference>
<dbReference type="PROSITE" id="PS00660">
    <property type="entry name" value="FERM_1"/>
    <property type="match status" value="1"/>
</dbReference>
<dbReference type="InterPro" id="IPR011993">
    <property type="entry name" value="PH-like_dom_sf"/>
</dbReference>
<dbReference type="PRINTS" id="PR00661">
    <property type="entry name" value="ERMFAMILY"/>
</dbReference>
<dbReference type="InterPro" id="IPR014847">
    <property type="entry name" value="FA"/>
</dbReference>
<dbReference type="Gene3D" id="2.30.29.30">
    <property type="entry name" value="Pleckstrin-homology domain (PH domain)/Phosphotyrosine-binding domain (PTB)"/>
    <property type="match status" value="1"/>
</dbReference>
<gene>
    <name evidence="8" type="ORF">NQ314_017764</name>
</gene>
<dbReference type="GO" id="GO:0009887">
    <property type="term" value="P:animal organ morphogenesis"/>
    <property type="evidence" value="ECO:0007669"/>
    <property type="project" value="UniProtKB-ARBA"/>
</dbReference>
<dbReference type="Pfam" id="PF09380">
    <property type="entry name" value="FERM_C"/>
    <property type="match status" value="1"/>
</dbReference>
<dbReference type="InterPro" id="IPR041783">
    <property type="entry name" value="PTPN3/4_FERM_C"/>
</dbReference>
<keyword evidence="9" id="KW-1185">Reference proteome</keyword>
<evidence type="ECO:0000256" key="3">
    <source>
        <dbReference type="ARBA" id="ARBA00022025"/>
    </source>
</evidence>
<dbReference type="GO" id="GO:0031032">
    <property type="term" value="P:actomyosin structure organization"/>
    <property type="evidence" value="ECO:0007669"/>
    <property type="project" value="TreeGrafter"/>
</dbReference>
<dbReference type="GO" id="GO:0008092">
    <property type="term" value="F:cytoskeletal protein binding"/>
    <property type="evidence" value="ECO:0007669"/>
    <property type="project" value="InterPro"/>
</dbReference>
<dbReference type="InterPro" id="IPR018979">
    <property type="entry name" value="FERM_N"/>
</dbReference>
<dbReference type="FunFam" id="3.10.20.90:FF:000039">
    <property type="entry name" value="Tyrosine-protein phosphatase non-receptor type"/>
    <property type="match status" value="1"/>
</dbReference>
<keyword evidence="4" id="KW-0963">Cytoplasm</keyword>
<dbReference type="GO" id="GO:0016028">
    <property type="term" value="C:rhabdomere"/>
    <property type="evidence" value="ECO:0007669"/>
    <property type="project" value="UniProtKB-SubCell"/>
</dbReference>
<evidence type="ECO:0000256" key="1">
    <source>
        <dbReference type="ARBA" id="ARBA00004496"/>
    </source>
</evidence>
<dbReference type="Pfam" id="PF08736">
    <property type="entry name" value="FA"/>
    <property type="match status" value="1"/>
</dbReference>
<dbReference type="GO" id="GO:0005912">
    <property type="term" value="C:adherens junction"/>
    <property type="evidence" value="ECO:0007669"/>
    <property type="project" value="UniProtKB-SubCell"/>
</dbReference>
<evidence type="ECO:0000256" key="5">
    <source>
        <dbReference type="ARBA" id="ARBA00022949"/>
    </source>
</evidence>
<dbReference type="InterPro" id="IPR018980">
    <property type="entry name" value="FERM_PH-like_C"/>
</dbReference>
<evidence type="ECO:0000313" key="8">
    <source>
        <dbReference type="EMBL" id="KAJ8929536.1"/>
    </source>
</evidence>
<dbReference type="EMBL" id="JANEYF010004972">
    <property type="protein sequence ID" value="KAJ8929536.1"/>
    <property type="molecule type" value="Genomic_DNA"/>
</dbReference>
<evidence type="ECO:0000259" key="7">
    <source>
        <dbReference type="PROSITE" id="PS50057"/>
    </source>
</evidence>
<dbReference type="CDD" id="cd17100">
    <property type="entry name" value="FERM_F1_PTPN3_like"/>
    <property type="match status" value="1"/>
</dbReference>
<name>A0AAV8WSW3_9CUCU</name>
<dbReference type="FunFam" id="1.20.80.10:FF:000003">
    <property type="entry name" value="Tyrosine-protein phosphatase non-receptor type 4"/>
    <property type="match status" value="1"/>
</dbReference>
<dbReference type="FunFam" id="2.30.29.30:FF:000002">
    <property type="entry name" value="Band 4.1-like protein 5 isoform 1"/>
    <property type="match status" value="1"/>
</dbReference>
<comment type="subcellular location">
    <subcellularLocation>
        <location evidence="2">Cell junction</location>
        <location evidence="2">Adherens junction</location>
    </subcellularLocation>
    <subcellularLocation>
        <location evidence="6">Cell projection</location>
        <location evidence="6">Rhabdomere</location>
    </subcellularLocation>
    <subcellularLocation>
        <location evidence="1">Cytoplasm</location>
    </subcellularLocation>
</comment>